<dbReference type="AlphaFoldDB" id="A0A6B0Y0W3"/>
<dbReference type="EMBL" id="VXRY01000223">
    <property type="protein sequence ID" value="MXY33539.1"/>
    <property type="molecule type" value="Genomic_DNA"/>
</dbReference>
<dbReference type="InterPro" id="IPR023765">
    <property type="entry name" value="SBP_5_CS"/>
</dbReference>
<reference evidence="4" key="1">
    <citation type="submission" date="2019-09" db="EMBL/GenBank/DDBJ databases">
        <title>Characterisation of the sponge microbiome using genome-centric metagenomics.</title>
        <authorList>
            <person name="Engelberts J.P."/>
            <person name="Robbins S.J."/>
            <person name="De Goeij J.M."/>
            <person name="Aranda M."/>
            <person name="Bell S.C."/>
            <person name="Webster N.S."/>
        </authorList>
    </citation>
    <scope>NUCLEOTIDE SEQUENCE</scope>
    <source>
        <strain evidence="4">SB0664_bin_43</strain>
    </source>
</reference>
<dbReference type="GO" id="GO:1904680">
    <property type="term" value="F:peptide transmembrane transporter activity"/>
    <property type="evidence" value="ECO:0007669"/>
    <property type="project" value="TreeGrafter"/>
</dbReference>
<dbReference type="InterPro" id="IPR039424">
    <property type="entry name" value="SBP_5"/>
</dbReference>
<proteinExistence type="inferred from homology"/>
<dbReference type="PROSITE" id="PS01040">
    <property type="entry name" value="SBP_BACTERIAL_5"/>
    <property type="match status" value="1"/>
</dbReference>
<dbReference type="InterPro" id="IPR000914">
    <property type="entry name" value="SBP_5_dom"/>
</dbReference>
<dbReference type="CDD" id="cd08500">
    <property type="entry name" value="PBP2_NikA_DppA_OppA_like_4"/>
    <property type="match status" value="1"/>
</dbReference>
<dbReference type="Gene3D" id="3.10.105.10">
    <property type="entry name" value="Dipeptide-binding Protein, Domain 3"/>
    <property type="match status" value="1"/>
</dbReference>
<evidence type="ECO:0000256" key="2">
    <source>
        <dbReference type="ARBA" id="ARBA00005695"/>
    </source>
</evidence>
<name>A0A6B0Y0W3_9RHOB</name>
<dbReference type="Pfam" id="PF00496">
    <property type="entry name" value="SBP_bac_5"/>
    <property type="match status" value="1"/>
</dbReference>
<comment type="caution">
    <text evidence="4">The sequence shown here is derived from an EMBL/GenBank/DDBJ whole genome shotgun (WGS) entry which is preliminary data.</text>
</comment>
<protein>
    <submittedName>
        <fullName evidence="4">ABC transporter substrate-binding protein</fullName>
    </submittedName>
</protein>
<accession>A0A6B0Y0W3</accession>
<dbReference type="SUPFAM" id="SSF53850">
    <property type="entry name" value="Periplasmic binding protein-like II"/>
    <property type="match status" value="1"/>
</dbReference>
<dbReference type="Gene3D" id="3.40.190.10">
    <property type="entry name" value="Periplasmic binding protein-like II"/>
    <property type="match status" value="1"/>
</dbReference>
<sequence length="537" mass="59901">MSPELTCSARACRLAGVASFEDQKPEGIQMMKKCLFRTAAGCAAIGFGLTSAAIAQTCSEYGESPMLAEIVAAGGLPPVSERLPAEPLIVEPAEQVGNYGGTMVDSTGGNRLAEFRHFGYESLVRWSVDGGEVLPNVAKGWDVSDDATSYTFHLREGMKWSDGEDFTADDIVFWWEHVETNTDIQSSPRGFFIVDGEPATVTKIDDYAVEFKWSKPNGLFLENLSTSYGVRVVQFAEHYHRNLIKSLNPDGVAELMAAANAEDYTQWWAANVGSYGKQSEYNNPERPFVQAWVPTEPFLGKERFTFQRNPYYFKVDTACNQLPYIDARAWVLVSDPEVQLAKTLSGEVDISRVNISTPANRGVMFQNMEQGNYRFVTANSADMNVADLRFPLYYPADPVKEAVYSDKNFRIGLSHAINRQELIDVIFLGQGIPHQIAPRPESPLYNEQLATQYTEHDADLANSHLDMVLPDKDDDGFRLRPDNGERFTVVVDVNTEFKSDWGDMMELIEGYWEAVGVDVVLNFVSDAVSVARRNDPD</sequence>
<comment type="subcellular location">
    <subcellularLocation>
        <location evidence="1">Periplasm</location>
    </subcellularLocation>
</comment>
<comment type="similarity">
    <text evidence="2">Belongs to the bacterial solute-binding protein 5 family.</text>
</comment>
<evidence type="ECO:0000313" key="4">
    <source>
        <dbReference type="EMBL" id="MXY33539.1"/>
    </source>
</evidence>
<feature type="non-terminal residue" evidence="4">
    <location>
        <position position="537"/>
    </location>
</feature>
<evidence type="ECO:0000259" key="3">
    <source>
        <dbReference type="Pfam" id="PF00496"/>
    </source>
</evidence>
<evidence type="ECO:0000256" key="1">
    <source>
        <dbReference type="ARBA" id="ARBA00004418"/>
    </source>
</evidence>
<feature type="domain" description="Solute-binding protein family 5" evidence="3">
    <location>
        <begin position="132"/>
        <end position="533"/>
    </location>
</feature>
<dbReference type="GO" id="GO:0015833">
    <property type="term" value="P:peptide transport"/>
    <property type="evidence" value="ECO:0007669"/>
    <property type="project" value="TreeGrafter"/>
</dbReference>
<organism evidence="4">
    <name type="scientific">Boseongicola sp. SB0664_bin_43</name>
    <dbReference type="NCBI Taxonomy" id="2604844"/>
    <lineage>
        <taxon>Bacteria</taxon>
        <taxon>Pseudomonadati</taxon>
        <taxon>Pseudomonadota</taxon>
        <taxon>Alphaproteobacteria</taxon>
        <taxon>Rhodobacterales</taxon>
        <taxon>Paracoccaceae</taxon>
        <taxon>Boseongicola</taxon>
    </lineage>
</organism>
<dbReference type="PANTHER" id="PTHR30290:SF62">
    <property type="entry name" value="OLIGOPEPTIDE ABC TRANSPORTER, PERIPLASMIC OLIGOPEPTIDE-BINDING PROTEIN"/>
    <property type="match status" value="1"/>
</dbReference>
<gene>
    <name evidence="4" type="ORF">F4Y60_05505</name>
</gene>
<dbReference type="PANTHER" id="PTHR30290">
    <property type="entry name" value="PERIPLASMIC BINDING COMPONENT OF ABC TRANSPORTER"/>
    <property type="match status" value="1"/>
</dbReference>